<evidence type="ECO:0000256" key="1">
    <source>
        <dbReference type="SAM" id="Phobius"/>
    </source>
</evidence>
<name>A0ABU7XFC3_9HYPH</name>
<evidence type="ECO:0000313" key="2">
    <source>
        <dbReference type="EMBL" id="MEF3365844.1"/>
    </source>
</evidence>
<dbReference type="Pfam" id="PF07784">
    <property type="entry name" value="DUF1622"/>
    <property type="match status" value="1"/>
</dbReference>
<evidence type="ECO:0000313" key="3">
    <source>
        <dbReference type="Proteomes" id="UP001350748"/>
    </source>
</evidence>
<dbReference type="Proteomes" id="UP001350748">
    <property type="component" value="Unassembled WGS sequence"/>
</dbReference>
<keyword evidence="1" id="KW-0812">Transmembrane</keyword>
<dbReference type="PANTHER" id="PTHR38468:SF1">
    <property type="entry name" value="SLL0939 PROTEIN"/>
    <property type="match status" value="1"/>
</dbReference>
<reference evidence="2 3" key="1">
    <citation type="submission" date="2024-02" db="EMBL/GenBank/DDBJ databases">
        <authorList>
            <person name="Grouzdev D."/>
        </authorList>
    </citation>
    <scope>NUCLEOTIDE SEQUENCE [LARGE SCALE GENOMIC DNA]</scope>
    <source>
        <strain evidence="2 3">9N</strain>
    </source>
</reference>
<sequence length="131" mass="14017">MTYLSDMRDFINAAGFIIDVAGVAIILLGVTISSLAYLVAVMRGGDAFRLYRKNVGRSILLGLEFLVGGDIIRTVSVAHPGLADVLTLGLIVMIRTAMSFAMEVELEGRWPWQARSFGETPPGGEDKSAGA</sequence>
<keyword evidence="1" id="KW-0472">Membrane</keyword>
<gene>
    <name evidence="2" type="ORF">V3H18_04775</name>
</gene>
<protein>
    <submittedName>
        <fullName evidence="2">DUF1622 domain-containing protein</fullName>
    </submittedName>
</protein>
<feature type="transmembrane region" description="Helical" evidence="1">
    <location>
        <begin position="13"/>
        <end position="38"/>
    </location>
</feature>
<dbReference type="PANTHER" id="PTHR38468">
    <property type="entry name" value="SLL0939 PROTEIN"/>
    <property type="match status" value="1"/>
</dbReference>
<proteinExistence type="predicted"/>
<dbReference type="RefSeq" id="WP_332080781.1">
    <property type="nucleotide sequence ID" value="NZ_JAZHYN010000009.1"/>
</dbReference>
<dbReference type="InterPro" id="IPR012427">
    <property type="entry name" value="DUF1622"/>
</dbReference>
<organism evidence="2 3">
    <name type="scientific">Methylocystis borbori</name>
    <dbReference type="NCBI Taxonomy" id="3118750"/>
    <lineage>
        <taxon>Bacteria</taxon>
        <taxon>Pseudomonadati</taxon>
        <taxon>Pseudomonadota</taxon>
        <taxon>Alphaproteobacteria</taxon>
        <taxon>Hyphomicrobiales</taxon>
        <taxon>Methylocystaceae</taxon>
        <taxon>Methylocystis</taxon>
    </lineage>
</organism>
<keyword evidence="3" id="KW-1185">Reference proteome</keyword>
<comment type="caution">
    <text evidence="2">The sequence shown here is derived from an EMBL/GenBank/DDBJ whole genome shotgun (WGS) entry which is preliminary data.</text>
</comment>
<accession>A0ABU7XFC3</accession>
<dbReference type="EMBL" id="JAZHYN010000009">
    <property type="protein sequence ID" value="MEF3365844.1"/>
    <property type="molecule type" value="Genomic_DNA"/>
</dbReference>
<keyword evidence="1" id="KW-1133">Transmembrane helix</keyword>